<dbReference type="EMBL" id="BDGU01000084">
    <property type="protein sequence ID" value="GAW02151.1"/>
    <property type="molecule type" value="Genomic_DNA"/>
</dbReference>
<evidence type="ECO:0000256" key="8">
    <source>
        <dbReference type="ARBA" id="ARBA00023284"/>
    </source>
</evidence>
<evidence type="ECO:0000256" key="5">
    <source>
        <dbReference type="ARBA" id="ARBA00022737"/>
    </source>
</evidence>
<dbReference type="PRINTS" id="PR00421">
    <property type="entry name" value="THIOREDOXIN"/>
</dbReference>
<dbReference type="Gene3D" id="3.40.30.10">
    <property type="entry name" value="Glutaredoxin"/>
    <property type="match status" value="2"/>
</dbReference>
<evidence type="ECO:0000256" key="4">
    <source>
        <dbReference type="ARBA" id="ARBA00022729"/>
    </source>
</evidence>
<dbReference type="Gene3D" id="1.20.1150.12">
    <property type="entry name" value="Endoplasmic reticulum resident protein 29, C-terminal domain"/>
    <property type="match status" value="1"/>
</dbReference>
<comment type="caution">
    <text evidence="12">The sequence shown here is derived from an EMBL/GenBank/DDBJ whole genome shotgun (WGS) entry which is preliminary data.</text>
</comment>
<dbReference type="InterPro" id="IPR036249">
    <property type="entry name" value="Thioredoxin-like_sf"/>
</dbReference>
<gene>
    <name evidence="12" type="ORF">LENED_003787</name>
</gene>
<evidence type="ECO:0000259" key="11">
    <source>
        <dbReference type="PROSITE" id="PS51352"/>
    </source>
</evidence>
<dbReference type="PROSITE" id="PS51352">
    <property type="entry name" value="THIOREDOXIN_2"/>
    <property type="match status" value="2"/>
</dbReference>
<feature type="domain" description="Thioredoxin" evidence="11">
    <location>
        <begin position="130"/>
        <end position="240"/>
    </location>
</feature>
<proteinExistence type="inferred from homology"/>
<keyword evidence="7 12" id="KW-0413">Isomerase</keyword>
<evidence type="ECO:0000256" key="10">
    <source>
        <dbReference type="SAM" id="SignalP"/>
    </source>
</evidence>
<dbReference type="CDD" id="cd02998">
    <property type="entry name" value="PDI_a_ERp38"/>
    <property type="match status" value="2"/>
</dbReference>
<keyword evidence="13" id="KW-1185">Reference proteome</keyword>
<keyword evidence="5" id="KW-0677">Repeat</keyword>
<dbReference type="GO" id="GO:0003756">
    <property type="term" value="F:protein disulfide isomerase activity"/>
    <property type="evidence" value="ECO:0007669"/>
    <property type="project" value="UniProtKB-EC"/>
</dbReference>
<dbReference type="InterPro" id="IPR036356">
    <property type="entry name" value="ERp29_C_sf"/>
</dbReference>
<dbReference type="InterPro" id="IPR005788">
    <property type="entry name" value="PDI_thioredoxin-like_dom"/>
</dbReference>
<dbReference type="GO" id="GO:0005783">
    <property type="term" value="C:endoplasmic reticulum"/>
    <property type="evidence" value="ECO:0007669"/>
    <property type="project" value="InterPro"/>
</dbReference>
<dbReference type="STRING" id="5353.A0A1Q3E4Q9"/>
<keyword evidence="8" id="KW-0676">Redox-active center</keyword>
<dbReference type="InterPro" id="IPR017937">
    <property type="entry name" value="Thioredoxin_CS"/>
</dbReference>
<reference evidence="12 13" key="1">
    <citation type="submission" date="2016-08" db="EMBL/GenBank/DDBJ databases">
        <authorList>
            <consortium name="Lentinula edodes genome sequencing consortium"/>
            <person name="Sakamoto Y."/>
            <person name="Nakade K."/>
            <person name="Sato S."/>
            <person name="Yoshida Y."/>
            <person name="Miyazaki K."/>
            <person name="Natsume S."/>
            <person name="Konno N."/>
        </authorList>
    </citation>
    <scope>NUCLEOTIDE SEQUENCE [LARGE SCALE GENOMIC DNA]</scope>
    <source>
        <strain evidence="12 13">NBRC 111202</strain>
    </source>
</reference>
<feature type="chain" id="PRO_5013157007" description="protein disulfide-isomerase" evidence="10">
    <location>
        <begin position="19"/>
        <end position="364"/>
    </location>
</feature>
<feature type="signal peptide" evidence="10">
    <location>
        <begin position="1"/>
        <end position="18"/>
    </location>
</feature>
<dbReference type="SUPFAM" id="SSF52833">
    <property type="entry name" value="Thioredoxin-like"/>
    <property type="match status" value="2"/>
</dbReference>
<keyword evidence="4 10" id="KW-0732">Signal</keyword>
<dbReference type="GO" id="GO:0006457">
    <property type="term" value="P:protein folding"/>
    <property type="evidence" value="ECO:0007669"/>
    <property type="project" value="TreeGrafter"/>
</dbReference>
<dbReference type="InterPro" id="IPR051063">
    <property type="entry name" value="PDI"/>
</dbReference>
<dbReference type="PROSITE" id="PS00194">
    <property type="entry name" value="THIOREDOXIN_1"/>
    <property type="match status" value="2"/>
</dbReference>
<dbReference type="Pfam" id="PF00085">
    <property type="entry name" value="Thioredoxin"/>
    <property type="match status" value="2"/>
</dbReference>
<evidence type="ECO:0000256" key="9">
    <source>
        <dbReference type="RuleBase" id="RU004208"/>
    </source>
</evidence>
<evidence type="ECO:0000256" key="1">
    <source>
        <dbReference type="ARBA" id="ARBA00001182"/>
    </source>
</evidence>
<dbReference type="PANTHER" id="PTHR45672">
    <property type="entry name" value="PROTEIN DISULFIDE-ISOMERASE C17H9.14C-RELATED"/>
    <property type="match status" value="1"/>
</dbReference>
<keyword evidence="6" id="KW-1015">Disulfide bond</keyword>
<evidence type="ECO:0000256" key="7">
    <source>
        <dbReference type="ARBA" id="ARBA00023235"/>
    </source>
</evidence>
<dbReference type="AlphaFoldDB" id="A0A1Q3E4Q9"/>
<protein>
    <recommendedName>
        <fullName evidence="3">protein disulfide-isomerase</fullName>
        <ecNumber evidence="3">5.3.4.1</ecNumber>
    </recommendedName>
</protein>
<dbReference type="Pfam" id="PF07749">
    <property type="entry name" value="ERp29"/>
    <property type="match status" value="1"/>
</dbReference>
<evidence type="ECO:0000313" key="13">
    <source>
        <dbReference type="Proteomes" id="UP000188533"/>
    </source>
</evidence>
<dbReference type="InterPro" id="IPR013766">
    <property type="entry name" value="Thioredoxin_domain"/>
</dbReference>
<dbReference type="Proteomes" id="UP000188533">
    <property type="component" value="Unassembled WGS sequence"/>
</dbReference>
<name>A0A1Q3E4Q9_LENED</name>
<evidence type="ECO:0000313" key="12">
    <source>
        <dbReference type="EMBL" id="GAW02151.1"/>
    </source>
</evidence>
<dbReference type="EC" id="5.3.4.1" evidence="3"/>
<sequence>MKLSFSLFVTALLTGASASNVLELNPDTWDDVVGLGKPGLVEFFATWCGHCKNLAPTYEQVADAYSHVKDKVFIAKVDADGIGKELGKKYGVTGFPTLKWFDGKGNYEPYESGRDLDSFTSFIKPPPPPSYPILDYSNFDEVVMDPKKDVLVTFTAPWCGHCKAMKPAYEKVASIFETENNCILVNVDADDKKNEAIKTRFGISGFPTIKFFPKDNKDGITYEGGRSEADFVDYLNEKCGTQRSVNGGLLDTAGRLADFDVLANKFFTAPADLRDSIYKEALTLSSTVGDVSKHYLRVMEKMVNGTEVYYEKESKRLASILKKRTLAPAKLDEIKIKSNILRAFGEKPVEDQNDGNIRRATAEL</sequence>
<accession>A0A1Q3E4Q9</accession>
<dbReference type="NCBIfam" id="TIGR01126">
    <property type="entry name" value="pdi_dom"/>
    <property type="match status" value="1"/>
</dbReference>
<comment type="similarity">
    <text evidence="2 9">Belongs to the protein disulfide isomerase family.</text>
</comment>
<dbReference type="InterPro" id="IPR011679">
    <property type="entry name" value="ERp29_C"/>
</dbReference>
<feature type="domain" description="Thioredoxin" evidence="11">
    <location>
        <begin position="1"/>
        <end position="128"/>
    </location>
</feature>
<dbReference type="PANTHER" id="PTHR45672:SF11">
    <property type="entry name" value="PROTEIN DISULFIDE-ISOMERASE C17H9.14C"/>
    <property type="match status" value="1"/>
</dbReference>
<evidence type="ECO:0000256" key="2">
    <source>
        <dbReference type="ARBA" id="ARBA00006347"/>
    </source>
</evidence>
<organism evidence="12 13">
    <name type="scientific">Lentinula edodes</name>
    <name type="common">Shiitake mushroom</name>
    <name type="synonym">Lentinus edodes</name>
    <dbReference type="NCBI Taxonomy" id="5353"/>
    <lineage>
        <taxon>Eukaryota</taxon>
        <taxon>Fungi</taxon>
        <taxon>Dikarya</taxon>
        <taxon>Basidiomycota</taxon>
        <taxon>Agaricomycotina</taxon>
        <taxon>Agaricomycetes</taxon>
        <taxon>Agaricomycetidae</taxon>
        <taxon>Agaricales</taxon>
        <taxon>Marasmiineae</taxon>
        <taxon>Omphalotaceae</taxon>
        <taxon>Lentinula</taxon>
    </lineage>
</organism>
<dbReference type="CDD" id="cd00238">
    <property type="entry name" value="ERp29c"/>
    <property type="match status" value="1"/>
</dbReference>
<comment type="catalytic activity">
    <reaction evidence="1">
        <text>Catalyzes the rearrangement of -S-S- bonds in proteins.</text>
        <dbReference type="EC" id="5.3.4.1"/>
    </reaction>
</comment>
<evidence type="ECO:0000256" key="3">
    <source>
        <dbReference type="ARBA" id="ARBA00012723"/>
    </source>
</evidence>
<evidence type="ECO:0000256" key="6">
    <source>
        <dbReference type="ARBA" id="ARBA00023157"/>
    </source>
</evidence>
<dbReference type="SUPFAM" id="SSF47933">
    <property type="entry name" value="ERP29 C domain-like"/>
    <property type="match status" value="1"/>
</dbReference>
<reference evidence="12 13" key="2">
    <citation type="submission" date="2017-02" db="EMBL/GenBank/DDBJ databases">
        <title>A genome survey and senescence transcriptome analysis in Lentinula edodes.</title>
        <authorList>
            <person name="Sakamoto Y."/>
            <person name="Nakade K."/>
            <person name="Sato S."/>
            <person name="Yoshida Y."/>
            <person name="Miyazaki K."/>
            <person name="Natsume S."/>
            <person name="Konno N."/>
        </authorList>
    </citation>
    <scope>NUCLEOTIDE SEQUENCE [LARGE SCALE GENOMIC DNA]</scope>
    <source>
        <strain evidence="12 13">NBRC 111202</strain>
    </source>
</reference>